<keyword evidence="4" id="KW-0812">Transmembrane</keyword>
<keyword evidence="4" id="KW-0472">Membrane</keyword>
<dbReference type="PANTHER" id="PTHR19957">
    <property type="entry name" value="SYNTAXIN"/>
    <property type="match status" value="1"/>
</dbReference>
<name>A0A9Q0NBD5_9DIPT</name>
<evidence type="ECO:0000256" key="3">
    <source>
        <dbReference type="SAM" id="Coils"/>
    </source>
</evidence>
<evidence type="ECO:0000259" key="5">
    <source>
        <dbReference type="PROSITE" id="PS50192"/>
    </source>
</evidence>
<evidence type="ECO:0000256" key="1">
    <source>
        <dbReference type="ARBA" id="ARBA00009063"/>
    </source>
</evidence>
<dbReference type="InterPro" id="IPR006011">
    <property type="entry name" value="Syntaxin_N"/>
</dbReference>
<dbReference type="Gene3D" id="1.20.5.110">
    <property type="match status" value="1"/>
</dbReference>
<accession>A0A9Q0NBD5</accession>
<sequence>MYQNLPGPSSSAAEFGSLCASIANDVGSIKSSYLDLEKTFKIIGTPRDNLSIREKIHQLHLRTNAKIQAASQTLQNLSLLAKPDKQKRLQVEKLTSDFKDVLDMYSSSQKKLAAKMKSCLLRIASEIEDIRRMSESGMLDVQQLKIMKRNSEFEMSMMMKTENELKQIETNILDIHETMNNLSALVNEQGTQIEKIEEAVTSAADGIESGNSELQKAEQSSNKRRCRIIVLLVVAVLIVLIVIGILVYQLKN</sequence>
<keyword evidence="2" id="KW-0532">Neurotransmitter transport</keyword>
<gene>
    <name evidence="6" type="primary">STX12</name>
    <name evidence="6" type="ORF">Bhyg_02056</name>
</gene>
<comment type="caution">
    <text evidence="6">The sequence shown here is derived from an EMBL/GenBank/DDBJ whole genome shotgun (WGS) entry which is preliminary data.</text>
</comment>
<dbReference type="SMART" id="SM00397">
    <property type="entry name" value="t_SNARE"/>
    <property type="match status" value="1"/>
</dbReference>
<dbReference type="Pfam" id="PF05739">
    <property type="entry name" value="SNARE"/>
    <property type="match status" value="1"/>
</dbReference>
<dbReference type="Gene3D" id="1.20.58.70">
    <property type="match status" value="1"/>
</dbReference>
<dbReference type="AlphaFoldDB" id="A0A9Q0NBD5"/>
<feature type="coiled-coil region" evidence="3">
    <location>
        <begin position="158"/>
        <end position="199"/>
    </location>
</feature>
<dbReference type="GO" id="GO:0012505">
    <property type="term" value="C:endomembrane system"/>
    <property type="evidence" value="ECO:0007669"/>
    <property type="project" value="TreeGrafter"/>
</dbReference>
<keyword evidence="7" id="KW-1185">Reference proteome</keyword>
<dbReference type="GO" id="GO:0006886">
    <property type="term" value="P:intracellular protein transport"/>
    <property type="evidence" value="ECO:0007669"/>
    <property type="project" value="TreeGrafter"/>
</dbReference>
<dbReference type="EMBL" id="WJQU01000001">
    <property type="protein sequence ID" value="KAJ6646842.1"/>
    <property type="molecule type" value="Genomic_DNA"/>
</dbReference>
<proteinExistence type="inferred from homology"/>
<evidence type="ECO:0000313" key="6">
    <source>
        <dbReference type="EMBL" id="KAJ6646842.1"/>
    </source>
</evidence>
<keyword evidence="2" id="KW-0813">Transport</keyword>
<dbReference type="GO" id="GO:0006836">
    <property type="term" value="P:neurotransmitter transport"/>
    <property type="evidence" value="ECO:0007669"/>
    <property type="project" value="UniProtKB-KW"/>
</dbReference>
<dbReference type="SUPFAM" id="SSF47661">
    <property type="entry name" value="t-snare proteins"/>
    <property type="match status" value="1"/>
</dbReference>
<dbReference type="GO" id="GO:0048278">
    <property type="term" value="P:vesicle docking"/>
    <property type="evidence" value="ECO:0007669"/>
    <property type="project" value="TreeGrafter"/>
</dbReference>
<dbReference type="GO" id="GO:0000149">
    <property type="term" value="F:SNARE binding"/>
    <property type="evidence" value="ECO:0007669"/>
    <property type="project" value="TreeGrafter"/>
</dbReference>
<protein>
    <submittedName>
        <fullName evidence="6">Syntaxin-12</fullName>
    </submittedName>
</protein>
<reference evidence="6" key="1">
    <citation type="submission" date="2022-07" db="EMBL/GenBank/DDBJ databases">
        <authorList>
            <person name="Trinca V."/>
            <person name="Uliana J.V.C."/>
            <person name="Torres T.T."/>
            <person name="Ward R.J."/>
            <person name="Monesi N."/>
        </authorList>
    </citation>
    <scope>NUCLEOTIDE SEQUENCE</scope>
    <source>
        <strain evidence="6">HSMRA1968</strain>
        <tissue evidence="6">Whole embryos</tissue>
    </source>
</reference>
<organism evidence="6 7">
    <name type="scientific">Pseudolycoriella hygida</name>
    <dbReference type="NCBI Taxonomy" id="35572"/>
    <lineage>
        <taxon>Eukaryota</taxon>
        <taxon>Metazoa</taxon>
        <taxon>Ecdysozoa</taxon>
        <taxon>Arthropoda</taxon>
        <taxon>Hexapoda</taxon>
        <taxon>Insecta</taxon>
        <taxon>Pterygota</taxon>
        <taxon>Neoptera</taxon>
        <taxon>Endopterygota</taxon>
        <taxon>Diptera</taxon>
        <taxon>Nematocera</taxon>
        <taxon>Sciaroidea</taxon>
        <taxon>Sciaridae</taxon>
        <taxon>Pseudolycoriella</taxon>
    </lineage>
</organism>
<dbReference type="InterPro" id="IPR010989">
    <property type="entry name" value="SNARE"/>
</dbReference>
<feature type="transmembrane region" description="Helical" evidence="4">
    <location>
        <begin position="228"/>
        <end position="250"/>
    </location>
</feature>
<dbReference type="GO" id="GO:0005484">
    <property type="term" value="F:SNAP receptor activity"/>
    <property type="evidence" value="ECO:0007669"/>
    <property type="project" value="TreeGrafter"/>
</dbReference>
<comment type="similarity">
    <text evidence="1">Belongs to the syntaxin family.</text>
</comment>
<dbReference type="InterPro" id="IPR000727">
    <property type="entry name" value="T_SNARE_dom"/>
</dbReference>
<evidence type="ECO:0000313" key="7">
    <source>
        <dbReference type="Proteomes" id="UP001151699"/>
    </source>
</evidence>
<dbReference type="PROSITE" id="PS50192">
    <property type="entry name" value="T_SNARE"/>
    <property type="match status" value="1"/>
</dbReference>
<keyword evidence="3" id="KW-0175">Coiled coil</keyword>
<keyword evidence="4" id="KW-1133">Transmembrane helix</keyword>
<feature type="domain" description="T-SNARE coiled-coil homology" evidence="5">
    <location>
        <begin position="155"/>
        <end position="217"/>
    </location>
</feature>
<dbReference type="PANTHER" id="PTHR19957:SF38">
    <property type="entry name" value="LD27581P"/>
    <property type="match status" value="1"/>
</dbReference>
<dbReference type="GO" id="GO:0006906">
    <property type="term" value="P:vesicle fusion"/>
    <property type="evidence" value="ECO:0007669"/>
    <property type="project" value="TreeGrafter"/>
</dbReference>
<dbReference type="InterPro" id="IPR045242">
    <property type="entry name" value="Syntaxin"/>
</dbReference>
<dbReference type="OrthoDB" id="75754at2759"/>
<dbReference type="SMART" id="SM00503">
    <property type="entry name" value="SynN"/>
    <property type="match status" value="1"/>
</dbReference>
<evidence type="ECO:0000256" key="2">
    <source>
        <dbReference type="ARBA" id="ARBA00022775"/>
    </source>
</evidence>
<dbReference type="Proteomes" id="UP001151699">
    <property type="component" value="Chromosome A"/>
</dbReference>
<dbReference type="Pfam" id="PF14523">
    <property type="entry name" value="Syntaxin_2"/>
    <property type="match status" value="1"/>
</dbReference>
<dbReference type="GO" id="GO:0031201">
    <property type="term" value="C:SNARE complex"/>
    <property type="evidence" value="ECO:0007669"/>
    <property type="project" value="TreeGrafter"/>
</dbReference>
<evidence type="ECO:0000256" key="4">
    <source>
        <dbReference type="SAM" id="Phobius"/>
    </source>
</evidence>